<evidence type="ECO:0000256" key="3">
    <source>
        <dbReference type="ARBA" id="ARBA00023027"/>
    </source>
</evidence>
<dbReference type="Pfam" id="PF13561">
    <property type="entry name" value="adh_short_C2"/>
    <property type="match status" value="1"/>
</dbReference>
<dbReference type="GO" id="GO:0016491">
    <property type="term" value="F:oxidoreductase activity"/>
    <property type="evidence" value="ECO:0007669"/>
    <property type="project" value="UniProtKB-KW"/>
</dbReference>
<dbReference type="Gene3D" id="3.40.50.720">
    <property type="entry name" value="NAD(P)-binding Rossmann-like Domain"/>
    <property type="match status" value="1"/>
</dbReference>
<comment type="caution">
    <text evidence="4">The sequence shown here is derived from an EMBL/GenBank/DDBJ whole genome shotgun (WGS) entry which is preliminary data.</text>
</comment>
<keyword evidence="5" id="KW-1185">Reference proteome</keyword>
<dbReference type="AlphaFoldDB" id="A0A437QTH3"/>
<evidence type="ECO:0000313" key="5">
    <source>
        <dbReference type="Proteomes" id="UP000287447"/>
    </source>
</evidence>
<keyword evidence="2" id="KW-0560">Oxidoreductase</keyword>
<dbReference type="EMBL" id="SADE01000001">
    <property type="protein sequence ID" value="RVU37812.1"/>
    <property type="molecule type" value="Genomic_DNA"/>
</dbReference>
<protein>
    <submittedName>
        <fullName evidence="4">SDR family oxidoreductase</fullName>
    </submittedName>
</protein>
<dbReference type="PROSITE" id="PS00061">
    <property type="entry name" value="ADH_SHORT"/>
    <property type="match status" value="1"/>
</dbReference>
<sequence length="245" mass="25440">MAGRLAGKKCLITAAANGIGRASAELFAAEGGQVIATDLNEQSLAALAGTPNIETRVLDVLNADAISAIAEDLGAVDVLFNCAGYVHMGGIFDCDDKDWDFSFDLNVKAMFHMCKAFLPKMVEAGGGSIVNMCSVAGAVTGAPNRLAYGASKGAVLGLTRSLAADFVTQGIRVNAICPGTVETPSLHDRIEQSGGETARQAFIARQPMGRLGTAEEIANLALYLASDESSYTTGQPYIVDGGWCI</sequence>
<keyword evidence="3" id="KW-0520">NAD</keyword>
<reference evidence="5" key="1">
    <citation type="submission" date="2019-01" db="EMBL/GenBank/DDBJ databases">
        <title>Gri0909 isolated from a small marine red alga.</title>
        <authorList>
            <person name="Kim J."/>
            <person name="Jeong S.E."/>
            <person name="Jeon C.O."/>
        </authorList>
    </citation>
    <scope>NUCLEOTIDE SEQUENCE [LARGE SCALE GENOMIC DNA]</scope>
    <source>
        <strain evidence="5">Gri0909</strain>
    </source>
</reference>
<dbReference type="RefSeq" id="WP_127763171.1">
    <property type="nucleotide sequence ID" value="NZ_SADE01000001.1"/>
</dbReference>
<evidence type="ECO:0000256" key="1">
    <source>
        <dbReference type="ARBA" id="ARBA00006484"/>
    </source>
</evidence>
<dbReference type="InterPro" id="IPR036291">
    <property type="entry name" value="NAD(P)-bd_dom_sf"/>
</dbReference>
<gene>
    <name evidence="4" type="ORF">EOI86_00460</name>
</gene>
<evidence type="ECO:0000256" key="2">
    <source>
        <dbReference type="ARBA" id="ARBA00023002"/>
    </source>
</evidence>
<dbReference type="InterPro" id="IPR051122">
    <property type="entry name" value="SDR_DHRS6-like"/>
</dbReference>
<organism evidence="4 5">
    <name type="scientific">Hwanghaeella grinnelliae</name>
    <dbReference type="NCBI Taxonomy" id="2500179"/>
    <lineage>
        <taxon>Bacteria</taxon>
        <taxon>Pseudomonadati</taxon>
        <taxon>Pseudomonadota</taxon>
        <taxon>Alphaproteobacteria</taxon>
        <taxon>Rhodospirillales</taxon>
        <taxon>Rhodospirillaceae</taxon>
        <taxon>Hwanghaeella</taxon>
    </lineage>
</organism>
<dbReference type="PANTHER" id="PTHR43477">
    <property type="entry name" value="DIHYDROANTICAPSIN 7-DEHYDROGENASE"/>
    <property type="match status" value="1"/>
</dbReference>
<dbReference type="CDD" id="cd05368">
    <property type="entry name" value="DHRS6_like_SDR_c"/>
    <property type="match status" value="1"/>
</dbReference>
<dbReference type="InterPro" id="IPR020904">
    <property type="entry name" value="Sc_DH/Rdtase_CS"/>
</dbReference>
<proteinExistence type="inferred from homology"/>
<dbReference type="PRINTS" id="PR00081">
    <property type="entry name" value="GDHRDH"/>
</dbReference>
<dbReference type="PANTHER" id="PTHR43477:SF4">
    <property type="entry name" value="DEHYDROGENASE_REDUCTASE SDR FAMILY MEMBER 6"/>
    <property type="match status" value="1"/>
</dbReference>
<accession>A0A437QTH3</accession>
<dbReference type="PRINTS" id="PR00080">
    <property type="entry name" value="SDRFAMILY"/>
</dbReference>
<dbReference type="InterPro" id="IPR002347">
    <property type="entry name" value="SDR_fam"/>
</dbReference>
<comment type="similarity">
    <text evidence="1">Belongs to the short-chain dehydrogenases/reductases (SDR) family.</text>
</comment>
<dbReference type="Proteomes" id="UP000287447">
    <property type="component" value="Unassembled WGS sequence"/>
</dbReference>
<dbReference type="SUPFAM" id="SSF51735">
    <property type="entry name" value="NAD(P)-binding Rossmann-fold domains"/>
    <property type="match status" value="1"/>
</dbReference>
<dbReference type="OrthoDB" id="9789398at2"/>
<name>A0A437QTH3_9PROT</name>
<evidence type="ECO:0000313" key="4">
    <source>
        <dbReference type="EMBL" id="RVU37812.1"/>
    </source>
</evidence>
<dbReference type="FunFam" id="3.40.50.720:FF:000084">
    <property type="entry name" value="Short-chain dehydrogenase reductase"/>
    <property type="match status" value="1"/>
</dbReference>